<dbReference type="SUPFAM" id="SSF52467">
    <property type="entry name" value="DHS-like NAD/FAD-binding domain"/>
    <property type="match status" value="2"/>
</dbReference>
<dbReference type="Proteomes" id="UP000001194">
    <property type="component" value="Unassembled WGS sequence"/>
</dbReference>
<evidence type="ECO:0000256" key="2">
    <source>
        <dbReference type="ARBA" id="ARBA00004173"/>
    </source>
</evidence>
<evidence type="ECO:0000259" key="11">
    <source>
        <dbReference type="PROSITE" id="PS50305"/>
    </source>
</evidence>
<dbReference type="PROSITE" id="PS50305">
    <property type="entry name" value="SIRTUIN"/>
    <property type="match status" value="1"/>
</dbReference>
<dbReference type="InterPro" id="IPR026590">
    <property type="entry name" value="Ssirtuin_cat_dom"/>
</dbReference>
<comment type="subcellular location">
    <subcellularLocation>
        <location evidence="2">Mitochondrion</location>
    </subcellularLocation>
</comment>
<feature type="binding site" evidence="9">
    <location>
        <position position="378"/>
    </location>
    <ligand>
        <name>Zn(2+)</name>
        <dbReference type="ChEBI" id="CHEBI:29105"/>
    </ligand>
</feature>
<name>B0DIH7_LACBS</name>
<sequence>MAFRASNSAGPSASAINALNNGLLEKQQHSHAGGPAMCRLSANDILALQVQAFIDASEDVDMPREVADDLISTIPSQDDDPEAFRAPEGVESGDEGDEEAENGEIESVQVDMSALFDVAQQAENLWTKREIKQILHHLKERGIHSFTMEYVHRRNVPIYRLLLAFGIGLCPELQKKQPATMMYFLQVAMSNHGSLFSQGLESVSISLHHPHQLVSPVLSNCSQGVSCGIPDFRSRNGLYVSLKDKGEYDLDDPQQMFDINYFREPPSGIHFIVSKVKKIYPANFVPSPCHRFIKLIEDQGKVCKLANDCKRTSLTLKIMITVALGTNAFYVTSFLMFTMPFSPLQNYTQNIDTLETLAGVQRVLQCHGSFATASCLLCRRRVPGLEIEADILRRTVPLCTVCNAPSSSAKKVRGKKKKKESE</sequence>
<dbReference type="InterPro" id="IPR026591">
    <property type="entry name" value="Sirtuin_cat_small_dom_sf"/>
</dbReference>
<dbReference type="InterPro" id="IPR029035">
    <property type="entry name" value="DHS-like_NAD/FAD-binding_dom"/>
</dbReference>
<dbReference type="OrthoDB" id="420264at2759"/>
<evidence type="ECO:0000256" key="10">
    <source>
        <dbReference type="SAM" id="MobiDB-lite"/>
    </source>
</evidence>
<dbReference type="Pfam" id="PF02146">
    <property type="entry name" value="SIR2"/>
    <property type="match status" value="2"/>
</dbReference>
<evidence type="ECO:0000313" key="12">
    <source>
        <dbReference type="EMBL" id="EDR05569.1"/>
    </source>
</evidence>
<organism evidence="13">
    <name type="scientific">Laccaria bicolor (strain S238N-H82 / ATCC MYA-4686)</name>
    <name type="common">Bicoloured deceiver</name>
    <name type="synonym">Laccaria laccata var. bicolor</name>
    <dbReference type="NCBI Taxonomy" id="486041"/>
    <lineage>
        <taxon>Eukaryota</taxon>
        <taxon>Fungi</taxon>
        <taxon>Dikarya</taxon>
        <taxon>Basidiomycota</taxon>
        <taxon>Agaricomycotina</taxon>
        <taxon>Agaricomycetes</taxon>
        <taxon>Agaricomycetidae</taxon>
        <taxon>Agaricales</taxon>
        <taxon>Agaricineae</taxon>
        <taxon>Hydnangiaceae</taxon>
        <taxon>Laccaria</taxon>
    </lineage>
</organism>
<keyword evidence="13" id="KW-1185">Reference proteome</keyword>
<comment type="cofactor">
    <cofactor evidence="1">
        <name>Zn(2+)</name>
        <dbReference type="ChEBI" id="CHEBI:29105"/>
    </cofactor>
</comment>
<dbReference type="InterPro" id="IPR003000">
    <property type="entry name" value="Sirtuin"/>
</dbReference>
<dbReference type="KEGG" id="lbc:LACBIDRAFT_302868"/>
<keyword evidence="7" id="KW-0520">NAD</keyword>
<dbReference type="HOGENOM" id="CLU_650639_0_0_1"/>
<dbReference type="EMBL" id="DS547112">
    <property type="protein sequence ID" value="EDR05569.1"/>
    <property type="molecule type" value="Genomic_DNA"/>
</dbReference>
<feature type="binding site" evidence="9">
    <location>
        <position position="402"/>
    </location>
    <ligand>
        <name>Zn(2+)</name>
        <dbReference type="ChEBI" id="CHEBI:29105"/>
    </ligand>
</feature>
<evidence type="ECO:0000256" key="9">
    <source>
        <dbReference type="PROSITE-ProRule" id="PRU00236"/>
    </source>
</evidence>
<dbReference type="PANTHER" id="PTHR11085:SF9">
    <property type="entry name" value="NAD-DEPENDENT PROTEIN DEACETYLASE SIRTUIN-1"/>
    <property type="match status" value="1"/>
</dbReference>
<feature type="domain" description="Deacetylase sirtuin-type" evidence="11">
    <location>
        <begin position="193"/>
        <end position="422"/>
    </location>
</feature>
<dbReference type="PANTHER" id="PTHR11085">
    <property type="entry name" value="NAD-DEPENDENT PROTEIN DEACYLASE SIRTUIN-5, MITOCHONDRIAL-RELATED"/>
    <property type="match status" value="1"/>
</dbReference>
<reference evidence="12 13" key="1">
    <citation type="journal article" date="2008" name="Nature">
        <title>The genome of Laccaria bicolor provides insights into mycorrhizal symbiosis.</title>
        <authorList>
            <person name="Martin F."/>
            <person name="Aerts A."/>
            <person name="Ahren D."/>
            <person name="Brun A."/>
            <person name="Danchin E.G.J."/>
            <person name="Duchaussoy F."/>
            <person name="Gibon J."/>
            <person name="Kohler A."/>
            <person name="Lindquist E."/>
            <person name="Pereda V."/>
            <person name="Salamov A."/>
            <person name="Shapiro H.J."/>
            <person name="Wuyts J."/>
            <person name="Blaudez D."/>
            <person name="Buee M."/>
            <person name="Brokstein P."/>
            <person name="Canbaeck B."/>
            <person name="Cohen D."/>
            <person name="Courty P.E."/>
            <person name="Coutinho P.M."/>
            <person name="Delaruelle C."/>
            <person name="Detter J.C."/>
            <person name="Deveau A."/>
            <person name="DiFazio S."/>
            <person name="Duplessis S."/>
            <person name="Fraissinet-Tachet L."/>
            <person name="Lucic E."/>
            <person name="Frey-Klett P."/>
            <person name="Fourrey C."/>
            <person name="Feussner I."/>
            <person name="Gay G."/>
            <person name="Grimwood J."/>
            <person name="Hoegger P.J."/>
            <person name="Jain P."/>
            <person name="Kilaru S."/>
            <person name="Labbe J."/>
            <person name="Lin Y.C."/>
            <person name="Legue V."/>
            <person name="Le Tacon F."/>
            <person name="Marmeisse R."/>
            <person name="Melayah D."/>
            <person name="Montanini B."/>
            <person name="Muratet M."/>
            <person name="Nehls U."/>
            <person name="Niculita-Hirzel H."/>
            <person name="Oudot-Le Secq M.P."/>
            <person name="Peter M."/>
            <person name="Quesneville H."/>
            <person name="Rajashekar B."/>
            <person name="Reich M."/>
            <person name="Rouhier N."/>
            <person name="Schmutz J."/>
            <person name="Yin T."/>
            <person name="Chalot M."/>
            <person name="Henrissat B."/>
            <person name="Kuees U."/>
            <person name="Lucas S."/>
            <person name="Van de Peer Y."/>
            <person name="Podila G.K."/>
            <person name="Polle A."/>
            <person name="Pukkila P.J."/>
            <person name="Richardson P.M."/>
            <person name="Rouze P."/>
            <person name="Sanders I.R."/>
            <person name="Stajich J.E."/>
            <person name="Tunlid A."/>
            <person name="Tuskan G."/>
            <person name="Grigoriev I.V."/>
        </authorList>
    </citation>
    <scope>NUCLEOTIDE SEQUENCE [LARGE SCALE GENOMIC DNA]</scope>
    <source>
        <strain evidence="13">S238N-H82 / ATCC MYA-4686</strain>
    </source>
</reference>
<dbReference type="Gene3D" id="3.30.1600.10">
    <property type="entry name" value="SIR2/SIRT2 'Small Domain"/>
    <property type="match status" value="1"/>
</dbReference>
<keyword evidence="8" id="KW-0496">Mitochondrion</keyword>
<feature type="active site" description="Proton acceptor" evidence="9">
    <location>
        <position position="367"/>
    </location>
</feature>
<dbReference type="GO" id="GO:0005739">
    <property type="term" value="C:mitochondrion"/>
    <property type="evidence" value="ECO:0007669"/>
    <property type="project" value="UniProtKB-SubCell"/>
</dbReference>
<feature type="binding site" evidence="9">
    <location>
        <position position="375"/>
    </location>
    <ligand>
        <name>Zn(2+)</name>
        <dbReference type="ChEBI" id="CHEBI:29105"/>
    </ligand>
</feature>
<gene>
    <name evidence="12" type="primary">SRT16203</name>
    <name evidence="12" type="ORF">LACBIDRAFT_302868</name>
</gene>
<dbReference type="RefSeq" id="XP_001883673.1">
    <property type="nucleotide sequence ID" value="XM_001883638.1"/>
</dbReference>
<evidence type="ECO:0000256" key="5">
    <source>
        <dbReference type="ARBA" id="ARBA00022723"/>
    </source>
</evidence>
<protein>
    <submittedName>
        <fullName evidence="12">Class I sirtuins SIR2 family protein</fullName>
    </submittedName>
</protein>
<dbReference type="GO" id="GO:0070403">
    <property type="term" value="F:NAD+ binding"/>
    <property type="evidence" value="ECO:0007669"/>
    <property type="project" value="InterPro"/>
</dbReference>
<dbReference type="AlphaFoldDB" id="B0DIH7"/>
<dbReference type="GO" id="GO:0046872">
    <property type="term" value="F:metal ion binding"/>
    <property type="evidence" value="ECO:0007669"/>
    <property type="project" value="UniProtKB-KW"/>
</dbReference>
<keyword evidence="6 9" id="KW-0862">Zinc</keyword>
<dbReference type="InterPro" id="IPR050134">
    <property type="entry name" value="NAD-dep_sirtuin_deacylases"/>
</dbReference>
<evidence type="ECO:0000256" key="4">
    <source>
        <dbReference type="ARBA" id="ARBA00022679"/>
    </source>
</evidence>
<evidence type="ECO:0000256" key="6">
    <source>
        <dbReference type="ARBA" id="ARBA00022833"/>
    </source>
</evidence>
<dbReference type="GeneID" id="6079301"/>
<evidence type="ECO:0000256" key="8">
    <source>
        <dbReference type="ARBA" id="ARBA00023128"/>
    </source>
</evidence>
<dbReference type="GO" id="GO:0005634">
    <property type="term" value="C:nucleus"/>
    <property type="evidence" value="ECO:0007669"/>
    <property type="project" value="TreeGrafter"/>
</dbReference>
<dbReference type="STRING" id="486041.B0DIH7"/>
<feature type="binding site" evidence="9">
    <location>
        <position position="399"/>
    </location>
    <ligand>
        <name>Zn(2+)</name>
        <dbReference type="ChEBI" id="CHEBI:29105"/>
    </ligand>
</feature>
<keyword evidence="4" id="KW-0808">Transferase</keyword>
<evidence type="ECO:0000256" key="1">
    <source>
        <dbReference type="ARBA" id="ARBA00001947"/>
    </source>
</evidence>
<proteinExistence type="inferred from homology"/>
<comment type="similarity">
    <text evidence="3">Belongs to the sirtuin family. Class I subfamily.</text>
</comment>
<evidence type="ECO:0000256" key="7">
    <source>
        <dbReference type="ARBA" id="ARBA00023027"/>
    </source>
</evidence>
<evidence type="ECO:0000256" key="3">
    <source>
        <dbReference type="ARBA" id="ARBA00006924"/>
    </source>
</evidence>
<keyword evidence="5 9" id="KW-0479">Metal-binding</keyword>
<accession>B0DIH7</accession>
<feature type="region of interest" description="Disordered" evidence="10">
    <location>
        <begin position="72"/>
        <end position="101"/>
    </location>
</feature>
<dbReference type="InParanoid" id="B0DIH7"/>
<dbReference type="GO" id="GO:0046970">
    <property type="term" value="F:histone H4K16 deacetylase activity, NAD-dependent"/>
    <property type="evidence" value="ECO:0007669"/>
    <property type="project" value="TreeGrafter"/>
</dbReference>
<evidence type="ECO:0000313" key="13">
    <source>
        <dbReference type="Proteomes" id="UP000001194"/>
    </source>
</evidence>
<feature type="compositionally biased region" description="Acidic residues" evidence="10">
    <location>
        <begin position="91"/>
        <end position="101"/>
    </location>
</feature>